<proteinExistence type="predicted"/>
<dbReference type="EMBL" id="ML994651">
    <property type="protein sequence ID" value="KAF2181696.1"/>
    <property type="molecule type" value="Genomic_DNA"/>
</dbReference>
<sequence length="220" mass="24227">MQYPKYGSKKSKGCWSSSRVFFYSKWHLIRRTGPRGLSAVPRIRSWAIAILIPIPSLVIFNSASYVLGISSLQSVDYVRKDLEVIAGKNGSPRGYALMGQNSSSMGGHTFDLSWTTTFYGQAEQAPISKQSLRHFNSAARSTHTGFTIGLKWTMDCASSPAIEARIYSPSTLSRTLMHAQAIEKALVCIPTSCIYHTNGLLGDPPIRSIFSLSIRTIDSL</sequence>
<accession>A0A6A6DVI6</accession>
<reference evidence="2" key="1">
    <citation type="journal article" date="2020" name="Stud. Mycol.">
        <title>101 Dothideomycetes genomes: a test case for predicting lifestyles and emergence of pathogens.</title>
        <authorList>
            <person name="Haridas S."/>
            <person name="Albert R."/>
            <person name="Binder M."/>
            <person name="Bloem J."/>
            <person name="Labutti K."/>
            <person name="Salamov A."/>
            <person name="Andreopoulos B."/>
            <person name="Baker S."/>
            <person name="Barry K."/>
            <person name="Bills G."/>
            <person name="Bluhm B."/>
            <person name="Cannon C."/>
            <person name="Castanera R."/>
            <person name="Culley D."/>
            <person name="Daum C."/>
            <person name="Ezra D."/>
            <person name="Gonzalez J."/>
            <person name="Henrissat B."/>
            <person name="Kuo A."/>
            <person name="Liang C."/>
            <person name="Lipzen A."/>
            <person name="Lutzoni F."/>
            <person name="Magnuson J."/>
            <person name="Mondo S."/>
            <person name="Nolan M."/>
            <person name="Ohm R."/>
            <person name="Pangilinan J."/>
            <person name="Park H.-J."/>
            <person name="Ramirez L."/>
            <person name="Alfaro M."/>
            <person name="Sun H."/>
            <person name="Tritt A."/>
            <person name="Yoshinaga Y."/>
            <person name="Zwiers L.-H."/>
            <person name="Turgeon B."/>
            <person name="Goodwin S."/>
            <person name="Spatafora J."/>
            <person name="Crous P."/>
            <person name="Grigoriev I."/>
        </authorList>
    </citation>
    <scope>NUCLEOTIDE SEQUENCE</scope>
    <source>
        <strain evidence="2">CBS 207.26</strain>
    </source>
</reference>
<keyword evidence="1" id="KW-1133">Transmembrane helix</keyword>
<dbReference type="AlphaFoldDB" id="A0A6A6DVI6"/>
<evidence type="ECO:0000256" key="1">
    <source>
        <dbReference type="SAM" id="Phobius"/>
    </source>
</evidence>
<protein>
    <submittedName>
        <fullName evidence="2">Uncharacterized protein</fullName>
    </submittedName>
</protein>
<name>A0A6A6DVI6_9PEZI</name>
<keyword evidence="3" id="KW-1185">Reference proteome</keyword>
<organism evidence="2 3">
    <name type="scientific">Zopfia rhizophila CBS 207.26</name>
    <dbReference type="NCBI Taxonomy" id="1314779"/>
    <lineage>
        <taxon>Eukaryota</taxon>
        <taxon>Fungi</taxon>
        <taxon>Dikarya</taxon>
        <taxon>Ascomycota</taxon>
        <taxon>Pezizomycotina</taxon>
        <taxon>Dothideomycetes</taxon>
        <taxon>Dothideomycetes incertae sedis</taxon>
        <taxon>Zopfiaceae</taxon>
        <taxon>Zopfia</taxon>
    </lineage>
</organism>
<feature type="transmembrane region" description="Helical" evidence="1">
    <location>
        <begin position="45"/>
        <end position="67"/>
    </location>
</feature>
<gene>
    <name evidence="2" type="ORF">K469DRAFT_255575</name>
</gene>
<keyword evidence="1" id="KW-0472">Membrane</keyword>
<dbReference type="Proteomes" id="UP000800200">
    <property type="component" value="Unassembled WGS sequence"/>
</dbReference>
<keyword evidence="1" id="KW-0812">Transmembrane</keyword>
<evidence type="ECO:0000313" key="2">
    <source>
        <dbReference type="EMBL" id="KAF2181696.1"/>
    </source>
</evidence>
<evidence type="ECO:0000313" key="3">
    <source>
        <dbReference type="Proteomes" id="UP000800200"/>
    </source>
</evidence>